<proteinExistence type="predicted"/>
<comment type="caution">
    <text evidence="1">The sequence shown here is derived from an EMBL/GenBank/DDBJ whole genome shotgun (WGS) entry which is preliminary data.</text>
</comment>
<dbReference type="PANTHER" id="PTHR43975:SF2">
    <property type="entry name" value="EG:BACR7A4.14 PROTEIN-RELATED"/>
    <property type="match status" value="1"/>
</dbReference>
<protein>
    <submittedName>
        <fullName evidence="1">(apollo) hypothetical protein</fullName>
    </submittedName>
</protein>
<dbReference type="EMBL" id="CAJQZP010000547">
    <property type="protein sequence ID" value="CAG4968047.1"/>
    <property type="molecule type" value="Genomic_DNA"/>
</dbReference>
<keyword evidence="2" id="KW-1185">Reference proteome</keyword>
<accession>A0A8S3WM03</accession>
<dbReference type="Proteomes" id="UP000691718">
    <property type="component" value="Unassembled WGS sequence"/>
</dbReference>
<dbReference type="AlphaFoldDB" id="A0A8S3WM03"/>
<sequence length="146" mass="16030">MSFKDKVVFISGASSGIGAATAKEFSKEGAYVVIVDRNETKMEKVAAECVSYGKKSLVIKADVSKDNEVKAAIDKTIQKFEKLDILVNNQERAGIIRYENFIDGRILEAYDELMATNLRATVHLTSLAVPHLIETKGSVIDIYSIA</sequence>
<gene>
    <name evidence="1" type="ORF">PAPOLLO_LOCUS7892</name>
</gene>
<evidence type="ECO:0000313" key="2">
    <source>
        <dbReference type="Proteomes" id="UP000691718"/>
    </source>
</evidence>
<dbReference type="InterPro" id="IPR002347">
    <property type="entry name" value="SDR_fam"/>
</dbReference>
<dbReference type="PANTHER" id="PTHR43975">
    <property type="entry name" value="ZGC:101858"/>
    <property type="match status" value="1"/>
</dbReference>
<name>A0A8S3WM03_PARAO</name>
<dbReference type="Pfam" id="PF00106">
    <property type="entry name" value="adh_short"/>
    <property type="match status" value="1"/>
</dbReference>
<reference evidence="1" key="1">
    <citation type="submission" date="2021-04" db="EMBL/GenBank/DDBJ databases">
        <authorList>
            <person name="Tunstrom K."/>
        </authorList>
    </citation>
    <scope>NUCLEOTIDE SEQUENCE</scope>
</reference>
<organism evidence="1 2">
    <name type="scientific">Parnassius apollo</name>
    <name type="common">Apollo butterfly</name>
    <name type="synonym">Papilio apollo</name>
    <dbReference type="NCBI Taxonomy" id="110799"/>
    <lineage>
        <taxon>Eukaryota</taxon>
        <taxon>Metazoa</taxon>
        <taxon>Ecdysozoa</taxon>
        <taxon>Arthropoda</taxon>
        <taxon>Hexapoda</taxon>
        <taxon>Insecta</taxon>
        <taxon>Pterygota</taxon>
        <taxon>Neoptera</taxon>
        <taxon>Endopterygota</taxon>
        <taxon>Lepidoptera</taxon>
        <taxon>Glossata</taxon>
        <taxon>Ditrysia</taxon>
        <taxon>Papilionoidea</taxon>
        <taxon>Papilionidae</taxon>
        <taxon>Parnassiinae</taxon>
        <taxon>Parnassini</taxon>
        <taxon>Parnassius</taxon>
        <taxon>Parnassius</taxon>
    </lineage>
</organism>
<evidence type="ECO:0000313" key="1">
    <source>
        <dbReference type="EMBL" id="CAG4968047.1"/>
    </source>
</evidence>
<dbReference type="OrthoDB" id="47007at2759"/>